<accession>A0ABW2VLW0</accession>
<evidence type="ECO:0000313" key="3">
    <source>
        <dbReference type="Proteomes" id="UP001596957"/>
    </source>
</evidence>
<feature type="compositionally biased region" description="Basic and acidic residues" evidence="1">
    <location>
        <begin position="124"/>
        <end position="133"/>
    </location>
</feature>
<feature type="region of interest" description="Disordered" evidence="1">
    <location>
        <begin position="50"/>
        <end position="133"/>
    </location>
</feature>
<evidence type="ECO:0000313" key="2">
    <source>
        <dbReference type="EMBL" id="MFD0284313.1"/>
    </source>
</evidence>
<keyword evidence="3" id="KW-1185">Reference proteome</keyword>
<proteinExistence type="predicted"/>
<protein>
    <submittedName>
        <fullName evidence="2">Uncharacterized protein</fullName>
    </submittedName>
</protein>
<reference evidence="3" key="1">
    <citation type="journal article" date="2019" name="Int. J. Syst. Evol. Microbiol.">
        <title>The Global Catalogue of Microorganisms (GCM) 10K type strain sequencing project: providing services to taxonomists for standard genome sequencing and annotation.</title>
        <authorList>
            <consortium name="The Broad Institute Genomics Platform"/>
            <consortium name="The Broad Institute Genome Sequencing Center for Infectious Disease"/>
            <person name="Wu L."/>
            <person name="Ma J."/>
        </authorList>
    </citation>
    <scope>NUCLEOTIDE SEQUENCE [LARGE SCALE GENOMIC DNA]</scope>
    <source>
        <strain evidence="3">CGMCC 4.7198</strain>
    </source>
</reference>
<name>A0ABW2VLW0_9ACTN</name>
<comment type="caution">
    <text evidence="2">The sequence shown here is derived from an EMBL/GenBank/DDBJ whole genome shotgun (WGS) entry which is preliminary data.</text>
</comment>
<evidence type="ECO:0000256" key="1">
    <source>
        <dbReference type="SAM" id="MobiDB-lite"/>
    </source>
</evidence>
<organism evidence="2 3">
    <name type="scientific">Streptomyces lutosisoli</name>
    <dbReference type="NCBI Taxonomy" id="2665721"/>
    <lineage>
        <taxon>Bacteria</taxon>
        <taxon>Bacillati</taxon>
        <taxon>Actinomycetota</taxon>
        <taxon>Actinomycetes</taxon>
        <taxon>Kitasatosporales</taxon>
        <taxon>Streptomycetaceae</taxon>
        <taxon>Streptomyces</taxon>
    </lineage>
</organism>
<dbReference type="RefSeq" id="WP_381246393.1">
    <property type="nucleotide sequence ID" value="NZ_JBHTBI010000001.1"/>
</dbReference>
<feature type="compositionally biased region" description="Low complexity" evidence="1">
    <location>
        <begin position="52"/>
        <end position="105"/>
    </location>
</feature>
<dbReference type="EMBL" id="JBHTEC010000001">
    <property type="protein sequence ID" value="MFD0284313.1"/>
    <property type="molecule type" value="Genomic_DNA"/>
</dbReference>
<sequence length="165" mass="16251">MLTLVTDLLNAALKAGNGQLSADDAAKLSQAVKDAIAKVTAAAEVTPSVALPTTPTTTAPTTPTTTTPTTTTAPTTPTTTTAPTTPTTTTAPTTPTTTTEPTTPALAKSAERQDDGKAPSAKGSRAEAPEDLKGDALAALQTAVDTLVKAVSSGDATQVVPAAPS</sequence>
<gene>
    <name evidence="2" type="ORF">ACFQZP_22060</name>
</gene>
<dbReference type="Proteomes" id="UP001596957">
    <property type="component" value="Unassembled WGS sequence"/>
</dbReference>